<keyword evidence="13 16" id="KW-0173">Coenzyme A biosynthesis</keyword>
<dbReference type="AlphaFoldDB" id="A0A1I5AVV4"/>
<dbReference type="InterPro" id="IPR004619">
    <property type="entry name" value="Type_III_PanK"/>
</dbReference>
<dbReference type="CDD" id="cd24015">
    <property type="entry name" value="ASKHA_NBD_PanK-III"/>
    <property type="match status" value="1"/>
</dbReference>
<dbReference type="NCBIfam" id="NF009855">
    <property type="entry name" value="PRK13321.1"/>
    <property type="match status" value="1"/>
</dbReference>
<evidence type="ECO:0000256" key="2">
    <source>
        <dbReference type="ARBA" id="ARBA00001958"/>
    </source>
</evidence>
<comment type="cofactor">
    <cofactor evidence="16">
        <name>NH4(+)</name>
        <dbReference type="ChEBI" id="CHEBI:28938"/>
    </cofactor>
    <cofactor evidence="16">
        <name>K(+)</name>
        <dbReference type="ChEBI" id="CHEBI:29103"/>
    </cofactor>
    <text evidence="16">A monovalent cation. Ammonium or potassium.</text>
</comment>
<evidence type="ECO:0000256" key="4">
    <source>
        <dbReference type="ARBA" id="ARBA00005225"/>
    </source>
</evidence>
<keyword evidence="11 16" id="KW-0067">ATP-binding</keyword>
<feature type="binding site" evidence="16">
    <location>
        <position position="184"/>
    </location>
    <ligand>
        <name>substrate</name>
    </ligand>
</feature>
<evidence type="ECO:0000256" key="1">
    <source>
        <dbReference type="ARBA" id="ARBA00001206"/>
    </source>
</evidence>
<dbReference type="OrthoDB" id="9804707at2"/>
<evidence type="ECO:0000256" key="13">
    <source>
        <dbReference type="ARBA" id="ARBA00022993"/>
    </source>
</evidence>
<dbReference type="GO" id="GO:0005524">
    <property type="term" value="F:ATP binding"/>
    <property type="evidence" value="ECO:0007669"/>
    <property type="project" value="UniProtKB-UniRule"/>
</dbReference>
<comment type="similarity">
    <text evidence="14 16">Belongs to the type III pantothenate kinase family.</text>
</comment>
<proteinExistence type="inferred from homology"/>
<evidence type="ECO:0000256" key="6">
    <source>
        <dbReference type="ARBA" id="ARBA00012102"/>
    </source>
</evidence>
<dbReference type="SUPFAM" id="SSF53067">
    <property type="entry name" value="Actin-like ATPase domain"/>
    <property type="match status" value="2"/>
</dbReference>
<gene>
    <name evidence="16" type="primary">coaX</name>
    <name evidence="18" type="ORF">SAMN04488695_103209</name>
    <name evidence="17" type="ORF">SAMN05421804_103352</name>
</gene>
<evidence type="ECO:0000256" key="3">
    <source>
        <dbReference type="ARBA" id="ARBA00004496"/>
    </source>
</evidence>
<dbReference type="GO" id="GO:0015937">
    <property type="term" value="P:coenzyme A biosynthetic process"/>
    <property type="evidence" value="ECO:0007669"/>
    <property type="project" value="UniProtKB-UniRule"/>
</dbReference>
<evidence type="ECO:0000256" key="5">
    <source>
        <dbReference type="ARBA" id="ARBA00011738"/>
    </source>
</evidence>
<dbReference type="EMBL" id="FNDZ01000003">
    <property type="protein sequence ID" value="SDI65739.1"/>
    <property type="molecule type" value="Genomic_DNA"/>
</dbReference>
<keyword evidence="12 16" id="KW-0630">Potassium</keyword>
<keyword evidence="7 16" id="KW-0963">Cytoplasm</keyword>
<keyword evidence="10 16" id="KW-0418">Kinase</keyword>
<dbReference type="Pfam" id="PF03309">
    <property type="entry name" value="Pan_kinase"/>
    <property type="match status" value="1"/>
</dbReference>
<dbReference type="HAMAP" id="MF_01274">
    <property type="entry name" value="Pantothen_kinase_3"/>
    <property type="match status" value="1"/>
</dbReference>
<evidence type="ECO:0000256" key="7">
    <source>
        <dbReference type="ARBA" id="ARBA00022490"/>
    </source>
</evidence>
<reference evidence="19 20" key="1">
    <citation type="submission" date="2016-10" db="EMBL/GenBank/DDBJ databases">
        <authorList>
            <person name="de Groot N.N."/>
        </authorList>
    </citation>
    <scope>NUCLEOTIDE SEQUENCE [LARGE SCALE GENOMIC DNA]</scope>
    <source>
        <strain evidence="17 20">CGMCC 1.5058</strain>
        <strain evidence="18 19">ML2</strain>
    </source>
</reference>
<feature type="binding site" evidence="16">
    <location>
        <begin position="6"/>
        <end position="13"/>
    </location>
    <ligand>
        <name>ATP</name>
        <dbReference type="ChEBI" id="CHEBI:30616"/>
    </ligand>
</feature>
<name>A0A1I5AVV4_9CLOT</name>
<dbReference type="eggNOG" id="COG1521">
    <property type="taxonomic scope" value="Bacteria"/>
</dbReference>
<organism evidence="18 19">
    <name type="scientific">Proteiniclasticum ruminis</name>
    <dbReference type="NCBI Taxonomy" id="398199"/>
    <lineage>
        <taxon>Bacteria</taxon>
        <taxon>Bacillati</taxon>
        <taxon>Bacillota</taxon>
        <taxon>Clostridia</taxon>
        <taxon>Eubacteriales</taxon>
        <taxon>Clostridiaceae</taxon>
        <taxon>Proteiniclasticum</taxon>
    </lineage>
</organism>
<accession>A0A1I5AVV4</accession>
<comment type="subunit">
    <text evidence="5 16">Homodimer.</text>
</comment>
<comment type="caution">
    <text evidence="16">Lacks conserved residue(s) required for the propagation of feature annotation.</text>
</comment>
<evidence type="ECO:0000256" key="10">
    <source>
        <dbReference type="ARBA" id="ARBA00022777"/>
    </source>
</evidence>
<dbReference type="RefSeq" id="WP_031574747.1">
    <property type="nucleotide sequence ID" value="NZ_DAMANS010000013.1"/>
</dbReference>
<comment type="cofactor">
    <cofactor evidence="2">
        <name>K(+)</name>
        <dbReference type="ChEBI" id="CHEBI:29103"/>
    </cofactor>
</comment>
<comment type="pathway">
    <text evidence="4 16">Cofactor biosynthesis; coenzyme A biosynthesis; CoA from (R)-pantothenate: step 1/5.</text>
</comment>
<feature type="binding site" evidence="16">
    <location>
        <position position="129"/>
    </location>
    <ligand>
        <name>K(+)</name>
        <dbReference type="ChEBI" id="CHEBI:29103"/>
    </ligand>
</feature>
<evidence type="ECO:0000256" key="15">
    <source>
        <dbReference type="ARBA" id="ARBA00040883"/>
    </source>
</evidence>
<evidence type="ECO:0000313" key="18">
    <source>
        <dbReference type="EMBL" id="SFN66568.1"/>
    </source>
</evidence>
<evidence type="ECO:0000256" key="9">
    <source>
        <dbReference type="ARBA" id="ARBA00022741"/>
    </source>
</evidence>
<dbReference type="PANTHER" id="PTHR34265:SF1">
    <property type="entry name" value="TYPE III PANTOTHENATE KINASE"/>
    <property type="match status" value="1"/>
</dbReference>
<evidence type="ECO:0000256" key="8">
    <source>
        <dbReference type="ARBA" id="ARBA00022679"/>
    </source>
</evidence>
<protein>
    <recommendedName>
        <fullName evidence="15 16">Type III pantothenate kinase</fullName>
        <ecNumber evidence="6 16">2.7.1.33</ecNumber>
    </recommendedName>
    <alternativeName>
        <fullName evidence="16">PanK-III</fullName>
    </alternativeName>
    <alternativeName>
        <fullName evidence="16">Pantothenic acid kinase</fullName>
    </alternativeName>
</protein>
<dbReference type="STRING" id="398199.SAMN05421804_103352"/>
<comment type="function">
    <text evidence="16">Catalyzes the phosphorylation of pantothenate (Pan), the first step in CoA biosynthesis.</text>
</comment>
<keyword evidence="9 16" id="KW-0547">Nucleotide-binding</keyword>
<dbReference type="GO" id="GO:0005737">
    <property type="term" value="C:cytoplasm"/>
    <property type="evidence" value="ECO:0007669"/>
    <property type="project" value="UniProtKB-SubCell"/>
</dbReference>
<feature type="active site" description="Proton acceptor" evidence="16">
    <location>
        <position position="109"/>
    </location>
</feature>
<comment type="subcellular location">
    <subcellularLocation>
        <location evidence="3 16">Cytoplasm</location>
    </subcellularLocation>
</comment>
<feature type="binding site" evidence="16">
    <location>
        <begin position="107"/>
        <end position="110"/>
    </location>
    <ligand>
        <name>substrate</name>
    </ligand>
</feature>
<dbReference type="GO" id="GO:0046872">
    <property type="term" value="F:metal ion binding"/>
    <property type="evidence" value="ECO:0007669"/>
    <property type="project" value="UniProtKB-KW"/>
</dbReference>
<evidence type="ECO:0000256" key="16">
    <source>
        <dbReference type="HAMAP-Rule" id="MF_01274"/>
    </source>
</evidence>
<dbReference type="NCBIfam" id="NF009848">
    <property type="entry name" value="PRK13318.1-6"/>
    <property type="match status" value="1"/>
</dbReference>
<evidence type="ECO:0000313" key="17">
    <source>
        <dbReference type="EMBL" id="SDI65739.1"/>
    </source>
</evidence>
<evidence type="ECO:0000313" key="19">
    <source>
        <dbReference type="Proteomes" id="UP000181899"/>
    </source>
</evidence>
<comment type="catalytic activity">
    <reaction evidence="1 16">
        <text>(R)-pantothenate + ATP = (R)-4'-phosphopantothenate + ADP + H(+)</text>
        <dbReference type="Rhea" id="RHEA:16373"/>
        <dbReference type="ChEBI" id="CHEBI:10986"/>
        <dbReference type="ChEBI" id="CHEBI:15378"/>
        <dbReference type="ChEBI" id="CHEBI:29032"/>
        <dbReference type="ChEBI" id="CHEBI:30616"/>
        <dbReference type="ChEBI" id="CHEBI:456216"/>
        <dbReference type="EC" id="2.7.1.33"/>
    </reaction>
</comment>
<keyword evidence="19" id="KW-1185">Reference proteome</keyword>
<evidence type="ECO:0000256" key="12">
    <source>
        <dbReference type="ARBA" id="ARBA00022958"/>
    </source>
</evidence>
<dbReference type="Proteomes" id="UP000181899">
    <property type="component" value="Unassembled WGS sequence"/>
</dbReference>
<evidence type="ECO:0000256" key="14">
    <source>
        <dbReference type="ARBA" id="ARBA00038036"/>
    </source>
</evidence>
<dbReference type="PANTHER" id="PTHR34265">
    <property type="entry name" value="TYPE III PANTOTHENATE KINASE"/>
    <property type="match status" value="1"/>
</dbReference>
<dbReference type="GO" id="GO:0004594">
    <property type="term" value="F:pantothenate kinase activity"/>
    <property type="evidence" value="ECO:0007669"/>
    <property type="project" value="UniProtKB-UniRule"/>
</dbReference>
<dbReference type="NCBIfam" id="TIGR00671">
    <property type="entry name" value="baf"/>
    <property type="match status" value="1"/>
</dbReference>
<keyword evidence="16" id="KW-0479">Metal-binding</keyword>
<dbReference type="UniPathway" id="UPA00241">
    <property type="reaction ID" value="UER00352"/>
</dbReference>
<keyword evidence="8 16" id="KW-0808">Transferase</keyword>
<feature type="binding site" evidence="16">
    <location>
        <position position="132"/>
    </location>
    <ligand>
        <name>ATP</name>
        <dbReference type="ChEBI" id="CHEBI:30616"/>
    </ligand>
</feature>
<evidence type="ECO:0000313" key="20">
    <source>
        <dbReference type="Proteomes" id="UP000183255"/>
    </source>
</evidence>
<sequence length="259" mass="28076">MILLIDVGNTNIVMGVHDGKKIISDFRLSTNSMKTSDEISIDVISLFRLNNLEPSAIEGVIISSVVPNVMYSLENMVRKVFKVTPIVVGAGVKTGINVKTDNPKEVGADRIVNAVAASAKYKKSLIIIDFGTATTFCSVKKDGTYAGGIISPGIKISADALFEKAAKLPRIELLKPEKVIGKNTVVSMQSGLVHGYIGLVERLVKLMKIEMMEDGEEEPFVVATGGFSRLMKQSTDCIDALEPNLTLEGLKLIYDKNKK</sequence>
<dbReference type="EC" id="2.7.1.33" evidence="6 16"/>
<dbReference type="Gene3D" id="3.30.420.40">
    <property type="match status" value="2"/>
</dbReference>
<dbReference type="NCBIfam" id="NF009847">
    <property type="entry name" value="PRK13318.1-5"/>
    <property type="match status" value="1"/>
</dbReference>
<dbReference type="EMBL" id="FOVK01000003">
    <property type="protein sequence ID" value="SFN66568.1"/>
    <property type="molecule type" value="Genomic_DNA"/>
</dbReference>
<dbReference type="InterPro" id="IPR043129">
    <property type="entry name" value="ATPase_NBD"/>
</dbReference>
<evidence type="ECO:0000256" key="11">
    <source>
        <dbReference type="ARBA" id="ARBA00022840"/>
    </source>
</evidence>
<dbReference type="Proteomes" id="UP000183255">
    <property type="component" value="Unassembled WGS sequence"/>
</dbReference>